<dbReference type="SMART" id="SM00642">
    <property type="entry name" value="Aamy"/>
    <property type="match status" value="1"/>
</dbReference>
<comment type="caution">
    <text evidence="5">The sequence shown here is derived from an EMBL/GenBank/DDBJ whole genome shotgun (WGS) entry which is preliminary data.</text>
</comment>
<dbReference type="GO" id="GO:0016757">
    <property type="term" value="F:glycosyltransferase activity"/>
    <property type="evidence" value="ECO:0007669"/>
    <property type="project" value="UniProtKB-KW"/>
</dbReference>
<accession>A0A968KUQ8</accession>
<dbReference type="GO" id="GO:0005975">
    <property type="term" value="P:carbohydrate metabolic process"/>
    <property type="evidence" value="ECO:0007669"/>
    <property type="project" value="InterPro"/>
</dbReference>
<gene>
    <name evidence="5" type="ORF">HCT48_04015</name>
</gene>
<dbReference type="AlphaFoldDB" id="A0A968KUQ8"/>
<dbReference type="PIRSF" id="PIRSF003059">
    <property type="entry name" value="Sucrose_phosphorylase"/>
    <property type="match status" value="1"/>
</dbReference>
<dbReference type="Gene3D" id="3.90.400.10">
    <property type="entry name" value="Oligo-1,6-glucosidase, Domain 2"/>
    <property type="match status" value="1"/>
</dbReference>
<dbReference type="SUPFAM" id="SSF51445">
    <property type="entry name" value="(Trans)glycosidases"/>
    <property type="match status" value="1"/>
</dbReference>
<feature type="binding site" evidence="3">
    <location>
        <begin position="339"/>
        <end position="340"/>
    </location>
    <ligand>
        <name>substrate</name>
    </ligand>
</feature>
<dbReference type="InterPro" id="IPR016377">
    <property type="entry name" value="Sucrose_GGa_phosphorylase-rel"/>
</dbReference>
<feature type="binding site" evidence="3">
    <location>
        <position position="99"/>
    </location>
    <ligand>
        <name>substrate</name>
    </ligand>
</feature>
<dbReference type="Gene3D" id="3.20.20.80">
    <property type="entry name" value="Glycosidases"/>
    <property type="match status" value="1"/>
</dbReference>
<evidence type="ECO:0000256" key="3">
    <source>
        <dbReference type="PIRSR" id="PIRSR003059-2"/>
    </source>
</evidence>
<feature type="binding site" evidence="3">
    <location>
        <position position="137"/>
    </location>
    <ligand>
        <name>substrate</name>
    </ligand>
</feature>
<evidence type="ECO:0000256" key="1">
    <source>
        <dbReference type="ARBA" id="ARBA00022676"/>
    </source>
</evidence>
<evidence type="ECO:0000313" key="6">
    <source>
        <dbReference type="Proteomes" id="UP000778951"/>
    </source>
</evidence>
<dbReference type="EMBL" id="JAATLM010000001">
    <property type="protein sequence ID" value="NIZ69380.1"/>
    <property type="molecule type" value="Genomic_DNA"/>
</dbReference>
<evidence type="ECO:0000259" key="4">
    <source>
        <dbReference type="SMART" id="SM00642"/>
    </source>
</evidence>
<dbReference type="InterPro" id="IPR017853">
    <property type="entry name" value="GH"/>
</dbReference>
<proteinExistence type="predicted"/>
<dbReference type="CDD" id="cd11356">
    <property type="entry name" value="AmyAc_Sucrose_phosphorylase-like_1"/>
    <property type="match status" value="1"/>
</dbReference>
<keyword evidence="1" id="KW-0328">Glycosyltransferase</keyword>
<keyword evidence="6" id="KW-1185">Reference proteome</keyword>
<dbReference type="PANTHER" id="PTHR38784">
    <property type="entry name" value="SUCROSE PHOSPHORYLASE"/>
    <property type="match status" value="1"/>
</dbReference>
<reference evidence="5" key="1">
    <citation type="submission" date="2020-03" db="EMBL/GenBank/DDBJ databases">
        <title>Spirochaetal bacteria isolated from arthropods constitute a novel genus Entomospira genus novum within the order Spirochaetales.</title>
        <authorList>
            <person name="Grana-Miraglia L."/>
            <person name="Sikutova S."/>
            <person name="Fingerle V."/>
            <person name="Sing A."/>
            <person name="Castillo-Ramirez S."/>
            <person name="Margos G."/>
            <person name="Rudolf I."/>
        </authorList>
    </citation>
    <scope>NUCLEOTIDE SEQUENCE</scope>
    <source>
        <strain evidence="5">BR149</strain>
    </source>
</reference>
<dbReference type="Pfam" id="PF00128">
    <property type="entry name" value="Alpha-amylase"/>
    <property type="match status" value="1"/>
</dbReference>
<dbReference type="InterPro" id="IPR006047">
    <property type="entry name" value="GH13_cat_dom"/>
</dbReference>
<name>A0A968KUQ8_9SPIO</name>
<feature type="binding site" evidence="3">
    <location>
        <begin position="230"/>
        <end position="232"/>
    </location>
    <ligand>
        <name>substrate</name>
    </ligand>
</feature>
<feature type="domain" description="Glycosyl hydrolase family 13 catalytic" evidence="4">
    <location>
        <begin position="52"/>
        <end position="481"/>
    </location>
</feature>
<evidence type="ECO:0000256" key="2">
    <source>
        <dbReference type="ARBA" id="ARBA00022679"/>
    </source>
</evidence>
<feature type="binding site" evidence="3">
    <location>
        <position position="445"/>
    </location>
    <ligand>
        <name>substrate</name>
    </ligand>
</feature>
<keyword evidence="2" id="KW-0808">Transferase</keyword>
<dbReference type="InterPro" id="IPR045857">
    <property type="entry name" value="O16G_dom_2"/>
</dbReference>
<evidence type="ECO:0000313" key="5">
    <source>
        <dbReference type="EMBL" id="NIZ69380.1"/>
    </source>
</evidence>
<sequence>MTKSTLIHALMEKLCFIYPQKTASNLQSMLEEHLAQWDNLTIHKSEAISEKNIYLIAYADSIYTKDESPFLTLNRFLEDQTANTISDIHLLPFFPFTSDDGFSVVDYLAINPAYGNWHDLQTLGKRYRLMFDFVVNHISQSSDWLKGYLAEEHPYRHYFIEKEAGFDYSCVVRPRTSPLFHAFNTNNGSKDLWTTFSQDQVDLNYHYPPLLMHMSDILLTYVERGASSIRLDAIGFLWRESGTSSLHLPQTHAIVQFWRLLLTHYAPNVQIITETNVPHQENISYFGENNEAHMVYQFALPPLVLHTFTTHNATKFNTWAKDIQAISSEATYFNFLSSHDGIGMRPVEGILSTQEIEKLVKKTLNNGGKVSYKTNSDGSQSVYELNINYHDALINDQDEDSLHVAKILNANALLLSIVGVPAIYYHSLLGSRNDYQGFLDTQINRRINRQKLEYNQLIASLQDDTRKKAIFEGILKLITIRKKHSAFSPYAQQEILQEENPAIIHLIRINTTSGERIHFLSNVSNISQFINEIPQGINLLDPKVKITNQLPAYAFLWIKE</sequence>
<dbReference type="Proteomes" id="UP000778951">
    <property type="component" value="Unassembled WGS sequence"/>
</dbReference>
<dbReference type="RefSeq" id="WP_167695473.1">
    <property type="nucleotide sequence ID" value="NZ_CP118181.1"/>
</dbReference>
<organism evidence="5 6">
    <name type="scientific">Entomospira culicis</name>
    <dbReference type="NCBI Taxonomy" id="2719989"/>
    <lineage>
        <taxon>Bacteria</taxon>
        <taxon>Pseudomonadati</taxon>
        <taxon>Spirochaetota</taxon>
        <taxon>Spirochaetia</taxon>
        <taxon>Spirochaetales</taxon>
        <taxon>Spirochaetaceae</taxon>
        <taxon>Entomospira</taxon>
    </lineage>
</organism>
<protein>
    <submittedName>
        <fullName evidence="5">Sugar phosphorylase</fullName>
    </submittedName>
</protein>
<dbReference type="PANTHER" id="PTHR38784:SF1">
    <property type="entry name" value="SUCROSE PHOSPHORYLASE"/>
    <property type="match status" value="1"/>
</dbReference>
<dbReference type="InterPro" id="IPR033746">
    <property type="entry name" value="GGa_phosphorylase"/>
</dbReference>